<dbReference type="GO" id="GO:0009295">
    <property type="term" value="C:nucleoid"/>
    <property type="evidence" value="ECO:0007669"/>
    <property type="project" value="TreeGrafter"/>
</dbReference>
<dbReference type="Proteomes" id="UP000281498">
    <property type="component" value="Unassembled WGS sequence"/>
</dbReference>
<evidence type="ECO:0000313" key="6">
    <source>
        <dbReference type="Proteomes" id="UP000281498"/>
    </source>
</evidence>
<evidence type="ECO:0000256" key="2">
    <source>
        <dbReference type="HAMAP-Rule" id="MF_00984"/>
    </source>
</evidence>
<dbReference type="CDD" id="cd04496">
    <property type="entry name" value="SSB_OBF"/>
    <property type="match status" value="1"/>
</dbReference>
<evidence type="ECO:0000256" key="3">
    <source>
        <dbReference type="PIRNR" id="PIRNR002070"/>
    </source>
</evidence>
<proteinExistence type="inferred from homology"/>
<gene>
    <name evidence="5" type="ORF">CR203_07845</name>
</gene>
<evidence type="ECO:0000313" key="5">
    <source>
        <dbReference type="EMBL" id="RKL68381.1"/>
    </source>
</evidence>
<keyword evidence="6" id="KW-1185">Reference proteome</keyword>
<dbReference type="PIRSF" id="PIRSF002070">
    <property type="entry name" value="SSB"/>
    <property type="match status" value="1"/>
</dbReference>
<keyword evidence="1 2" id="KW-0238">DNA-binding</keyword>
<feature type="compositionally biased region" description="Polar residues" evidence="4">
    <location>
        <begin position="128"/>
        <end position="175"/>
    </location>
</feature>
<evidence type="ECO:0000256" key="4">
    <source>
        <dbReference type="SAM" id="MobiDB-lite"/>
    </source>
</evidence>
<dbReference type="HAMAP" id="MF_00984">
    <property type="entry name" value="SSB"/>
    <property type="match status" value="1"/>
</dbReference>
<dbReference type="EMBL" id="PDOE01000002">
    <property type="protein sequence ID" value="RKL68381.1"/>
    <property type="molecule type" value="Genomic_DNA"/>
</dbReference>
<feature type="region of interest" description="Disordered" evidence="4">
    <location>
        <begin position="112"/>
        <end position="175"/>
    </location>
</feature>
<dbReference type="AlphaFoldDB" id="A0A3A9KCZ1"/>
<comment type="caution">
    <text evidence="2">Lacks conserved residue(s) required for the propagation of feature annotation.</text>
</comment>
<dbReference type="PANTHER" id="PTHR10302">
    <property type="entry name" value="SINGLE-STRANDED DNA-BINDING PROTEIN"/>
    <property type="match status" value="1"/>
</dbReference>
<name>A0A3A9KCZ1_9BACI</name>
<reference evidence="5 6" key="1">
    <citation type="submission" date="2017-10" db="EMBL/GenBank/DDBJ databases">
        <title>Bacillus sp. nov., a halophilic bacterium isolated from a Keqin Lake.</title>
        <authorList>
            <person name="Wang H."/>
        </authorList>
    </citation>
    <scope>NUCLEOTIDE SEQUENCE [LARGE SCALE GENOMIC DNA]</scope>
    <source>
        <strain evidence="5 6">KCTC 13187</strain>
    </source>
</reference>
<dbReference type="Gene3D" id="2.40.50.140">
    <property type="entry name" value="Nucleic acid-binding proteins"/>
    <property type="match status" value="1"/>
</dbReference>
<dbReference type="InterPro" id="IPR000424">
    <property type="entry name" value="Primosome_PriB/ssb"/>
</dbReference>
<dbReference type="RefSeq" id="WP_110938721.1">
    <property type="nucleotide sequence ID" value="NZ_KZ614147.1"/>
</dbReference>
<dbReference type="Pfam" id="PF00436">
    <property type="entry name" value="SSB"/>
    <property type="match status" value="1"/>
</dbReference>
<organism evidence="5 6">
    <name type="scientific">Salipaludibacillus neizhouensis</name>
    <dbReference type="NCBI Taxonomy" id="885475"/>
    <lineage>
        <taxon>Bacteria</taxon>
        <taxon>Bacillati</taxon>
        <taxon>Bacillota</taxon>
        <taxon>Bacilli</taxon>
        <taxon>Bacillales</taxon>
        <taxon>Bacillaceae</taxon>
    </lineage>
</organism>
<evidence type="ECO:0000256" key="1">
    <source>
        <dbReference type="ARBA" id="ARBA00023125"/>
    </source>
</evidence>
<dbReference type="PROSITE" id="PS50935">
    <property type="entry name" value="SSB"/>
    <property type="match status" value="1"/>
</dbReference>
<dbReference type="InterPro" id="IPR012340">
    <property type="entry name" value="NA-bd_OB-fold"/>
</dbReference>
<accession>A0A3A9KCZ1</accession>
<dbReference type="NCBIfam" id="TIGR00621">
    <property type="entry name" value="ssb"/>
    <property type="match status" value="1"/>
</dbReference>
<comment type="subunit">
    <text evidence="2">Homotetramer.</text>
</comment>
<dbReference type="GO" id="GO:0003697">
    <property type="term" value="F:single-stranded DNA binding"/>
    <property type="evidence" value="ECO:0007669"/>
    <property type="project" value="UniProtKB-UniRule"/>
</dbReference>
<sequence length="175" mass="19426">MLNQLTLIGRIAKDPKLQTTREGGSYTRFTLAVRRPFKNQSGNYDTDFIPCVTWGKLSETIVDYCTKGSLVSLNGRIHMRTQELENQKRITSPEIIADNVVFLHLKKAHQKQSQEVPIPSAPQELEDSSSANHRVASNESHTKASSTNLDTNTPPILTTPSNNKQVPSALSPSQK</sequence>
<comment type="caution">
    <text evidence="5">The sequence shown here is derived from an EMBL/GenBank/DDBJ whole genome shotgun (WGS) entry which is preliminary data.</text>
</comment>
<dbReference type="SUPFAM" id="SSF50249">
    <property type="entry name" value="Nucleic acid-binding proteins"/>
    <property type="match status" value="1"/>
</dbReference>
<protein>
    <recommendedName>
        <fullName evidence="2 3">Single-stranded DNA-binding protein</fullName>
        <shortName evidence="2">SSB</shortName>
    </recommendedName>
</protein>
<dbReference type="PANTHER" id="PTHR10302:SF27">
    <property type="entry name" value="SINGLE-STRANDED DNA-BINDING PROTEIN"/>
    <property type="match status" value="1"/>
</dbReference>
<dbReference type="GO" id="GO:0006260">
    <property type="term" value="P:DNA replication"/>
    <property type="evidence" value="ECO:0007669"/>
    <property type="project" value="InterPro"/>
</dbReference>
<dbReference type="InterPro" id="IPR011344">
    <property type="entry name" value="ssDNA-bd"/>
</dbReference>
<dbReference type="OrthoDB" id="9809878at2"/>